<reference evidence="3" key="1">
    <citation type="submission" date="2022-10" db="EMBL/GenBank/DDBJ databases">
        <authorList>
            <person name="Chen Y."/>
            <person name="Dougan E. K."/>
            <person name="Chan C."/>
            <person name="Rhodes N."/>
            <person name="Thang M."/>
        </authorList>
    </citation>
    <scope>NUCLEOTIDE SEQUENCE</scope>
</reference>
<feature type="transmembrane region" description="Helical" evidence="1">
    <location>
        <begin position="303"/>
        <end position="326"/>
    </location>
</feature>
<organism evidence="3">
    <name type="scientific">Cladocopium goreaui</name>
    <dbReference type="NCBI Taxonomy" id="2562237"/>
    <lineage>
        <taxon>Eukaryota</taxon>
        <taxon>Sar</taxon>
        <taxon>Alveolata</taxon>
        <taxon>Dinophyceae</taxon>
        <taxon>Suessiales</taxon>
        <taxon>Symbiodiniaceae</taxon>
        <taxon>Cladocopium</taxon>
    </lineage>
</organism>
<evidence type="ECO:0000256" key="2">
    <source>
        <dbReference type="SAM" id="SignalP"/>
    </source>
</evidence>
<dbReference type="EMBL" id="CAMXCT010006514">
    <property type="protein sequence ID" value="CAI4015118.1"/>
    <property type="molecule type" value="Genomic_DNA"/>
</dbReference>
<dbReference type="OrthoDB" id="10025918at2759"/>
<feature type="signal peptide" evidence="2">
    <location>
        <begin position="1"/>
        <end position="18"/>
    </location>
</feature>
<evidence type="ECO:0000313" key="5">
    <source>
        <dbReference type="EMBL" id="CAL4802430.1"/>
    </source>
</evidence>
<evidence type="ECO:0000313" key="6">
    <source>
        <dbReference type="Proteomes" id="UP001152797"/>
    </source>
</evidence>
<evidence type="ECO:0000313" key="4">
    <source>
        <dbReference type="EMBL" id="CAL1168493.1"/>
    </source>
</evidence>
<gene>
    <name evidence="3" type="ORF">C1SCF055_LOCUS39967</name>
</gene>
<dbReference type="EMBL" id="CAMXCT030006514">
    <property type="protein sequence ID" value="CAL4802430.1"/>
    <property type="molecule type" value="Genomic_DNA"/>
</dbReference>
<reference evidence="4" key="2">
    <citation type="submission" date="2024-04" db="EMBL/GenBank/DDBJ databases">
        <authorList>
            <person name="Chen Y."/>
            <person name="Shah S."/>
            <person name="Dougan E. K."/>
            <person name="Thang M."/>
            <person name="Chan C."/>
        </authorList>
    </citation>
    <scope>NUCLEOTIDE SEQUENCE [LARGE SCALE GENOMIC DNA]</scope>
</reference>
<dbReference type="AlphaFoldDB" id="A0A9P1GJA0"/>
<evidence type="ECO:0000256" key="1">
    <source>
        <dbReference type="SAM" id="Phobius"/>
    </source>
</evidence>
<keyword evidence="1" id="KW-1133">Transmembrane helix</keyword>
<feature type="chain" id="PRO_5043273123" evidence="2">
    <location>
        <begin position="19"/>
        <end position="1097"/>
    </location>
</feature>
<proteinExistence type="predicted"/>
<evidence type="ECO:0000313" key="3">
    <source>
        <dbReference type="EMBL" id="CAI4015118.1"/>
    </source>
</evidence>
<name>A0A9P1GJA0_9DINO</name>
<comment type="caution">
    <text evidence="3">The sequence shown here is derived from an EMBL/GenBank/DDBJ whole genome shotgun (WGS) entry which is preliminary data.</text>
</comment>
<keyword evidence="1" id="KW-0812">Transmembrane</keyword>
<sequence>MSANVQTILIFILGISAALRDESFHLLDVPGEAPCPEAKRVTEPPFPTRFEIPSDRAKLLNFFDTWTLKESSSCAGNPVCEVAVAPRFNASAPLQSTAYITARATCTRLEQSRQLFLCTQNGTDACLAAVRFPPRPWKLRILASPFISATRMQRMDSVHNFVQDLLEVLVFLTVLATLGVMGWLLREIILNRRKRSDDGGEDKTDPHLVVPSSLDIMFEGMLDAVCFIIGCGLLLLAASTFLQKFAFGNNPADMLLLCYPLIFGPFALLRIFMCFNRRLLYHNLFLKGVMIDFSTAASRSDFLLSYTYLGFAVAVAVLLFDALSCVHDRIIGWKAMAIQTVVFTSPLYYMVSSLLNSLRLEQEAINRMCMQKLEQGSDAERVEPSSEHKLTPISEGIFCRAARERQDLNACIELARFEETAERQRSAASFAALEGGQDEDDADDDAETESDYFKTMDMFWVPRLVSGHSNSISLLLVVSMPVVTLLAMLLCLASLAWLIKHRTDVPEIVGLVTDVPGLVPNWDFEVMDYALFIPKLHGTTTLSASSQLERTHHMNATMFDGDLQIGETITSTSRQLTQHVPLKRKNSSYPTIIQFLAGTLSQERVYQITALEIHILVRSMLLTGVTKDGSTYEVCYPFRGSWKGRAIAIPRNLSSLRIEAAFQEFHLALPVSENHSSSEFVTVFMHLDEDRITIPAYMRAYAQRSCATLCARNFKCYGYKDVRTGCYFATGPSVPEISCMELHQRKTRQNSRVQISAKFCNTHDADNCAQSTSQNQVVKASLDQQVLTFPKLPSVSSSGKARSRERASVTMQASTSLGSILYPDTPYEVNFIRGTPLVKKLVYTKGTLQETNVKPDGTQTFLLSLSYNPNDLLGSFYVYFGVILEDFTEFEVQWEAPLQLVNLSRQSVYFRRLCEPAFYDFSCCGGHVETYVVKAEIDKWVPKQILRGKVVSKSHPSLFRPGFVEIDLVFEGGGITPLQSIIRKDCMVAICRGQPGVLDACLNSTAENCTDLSLCKERCVSHSMDKCVDKAGMPSMDSERRGDLGYISNVANDLLPEALASKREFLRWLDIEIWESSQKYFTQDAALLKPGNLLSPM</sequence>
<feature type="transmembrane region" description="Helical" evidence="1">
    <location>
        <begin position="165"/>
        <end position="185"/>
    </location>
</feature>
<dbReference type="EMBL" id="CAMXCT020006514">
    <property type="protein sequence ID" value="CAL1168493.1"/>
    <property type="molecule type" value="Genomic_DNA"/>
</dbReference>
<keyword evidence="6" id="KW-1185">Reference proteome</keyword>
<feature type="transmembrane region" description="Helical" evidence="1">
    <location>
        <begin position="221"/>
        <end position="242"/>
    </location>
</feature>
<protein>
    <submittedName>
        <fullName evidence="5">BRCT domain-containing protein</fullName>
    </submittedName>
</protein>
<feature type="transmembrane region" description="Helical" evidence="1">
    <location>
        <begin position="472"/>
        <end position="499"/>
    </location>
</feature>
<keyword evidence="1" id="KW-0472">Membrane</keyword>
<accession>A0A9P1GJA0</accession>
<keyword evidence="2" id="KW-0732">Signal</keyword>
<dbReference type="Proteomes" id="UP001152797">
    <property type="component" value="Unassembled WGS sequence"/>
</dbReference>
<feature type="transmembrane region" description="Helical" evidence="1">
    <location>
        <begin position="254"/>
        <end position="272"/>
    </location>
</feature>